<protein>
    <submittedName>
        <fullName evidence="1">Uncharacterized protein</fullName>
    </submittedName>
</protein>
<accession>A0A1Y1IRE8</accession>
<dbReference type="Proteomes" id="UP000054558">
    <property type="component" value="Unassembled WGS sequence"/>
</dbReference>
<sequence length="262" mass="29227">GASLGGTLFGRTAGFPRVQSALPRRGGPVMTASRPLSKLVRIVDPESGIEKKVKFRNQASLSDYLRNKGIGSLREIDSEEAPYSDDFDDILDGQTYLSDSQKLESTIQLVRRERTNVIKGEEDEFAEALVKLFSQRGVSLRNRPELRTLAQREVDAVLVGNNCVVIGFCCTKLDEEELRDAFDKVSGILNQAVLGDPDLSFLLVDKVFVTQMASYIPHEKLSKLEESARKKTIMLVKRNGNNYSFRSPSPVQTFKRPAARIM</sequence>
<organism evidence="1 2">
    <name type="scientific">Klebsormidium nitens</name>
    <name type="common">Green alga</name>
    <name type="synonym">Ulothrix nitens</name>
    <dbReference type="NCBI Taxonomy" id="105231"/>
    <lineage>
        <taxon>Eukaryota</taxon>
        <taxon>Viridiplantae</taxon>
        <taxon>Streptophyta</taxon>
        <taxon>Klebsormidiophyceae</taxon>
        <taxon>Klebsormidiales</taxon>
        <taxon>Klebsormidiaceae</taxon>
        <taxon>Klebsormidium</taxon>
    </lineage>
</organism>
<dbReference type="EMBL" id="DF238481">
    <property type="protein sequence ID" value="GAQ93440.1"/>
    <property type="molecule type" value="Genomic_DNA"/>
</dbReference>
<name>A0A1Y1IRE8_KLENI</name>
<evidence type="ECO:0000313" key="1">
    <source>
        <dbReference type="EMBL" id="GAQ93440.1"/>
    </source>
</evidence>
<dbReference type="OMA" id="KTIMLVK"/>
<proteinExistence type="predicted"/>
<keyword evidence="2" id="KW-1185">Reference proteome</keyword>
<evidence type="ECO:0000313" key="2">
    <source>
        <dbReference type="Proteomes" id="UP000054558"/>
    </source>
</evidence>
<feature type="non-terminal residue" evidence="1">
    <location>
        <position position="1"/>
    </location>
</feature>
<reference evidence="1 2" key="1">
    <citation type="journal article" date="2014" name="Nat. Commun.">
        <title>Klebsormidium flaccidum genome reveals primary factors for plant terrestrial adaptation.</title>
        <authorList>
            <person name="Hori K."/>
            <person name="Maruyama F."/>
            <person name="Fujisawa T."/>
            <person name="Togashi T."/>
            <person name="Yamamoto N."/>
            <person name="Seo M."/>
            <person name="Sato S."/>
            <person name="Yamada T."/>
            <person name="Mori H."/>
            <person name="Tajima N."/>
            <person name="Moriyama T."/>
            <person name="Ikeuchi M."/>
            <person name="Watanabe M."/>
            <person name="Wada H."/>
            <person name="Kobayashi K."/>
            <person name="Saito M."/>
            <person name="Masuda T."/>
            <person name="Sasaki-Sekimoto Y."/>
            <person name="Mashiguchi K."/>
            <person name="Awai K."/>
            <person name="Shimojima M."/>
            <person name="Masuda S."/>
            <person name="Iwai M."/>
            <person name="Nobusawa T."/>
            <person name="Narise T."/>
            <person name="Kondo S."/>
            <person name="Saito H."/>
            <person name="Sato R."/>
            <person name="Murakawa M."/>
            <person name="Ihara Y."/>
            <person name="Oshima-Yamada Y."/>
            <person name="Ohtaka K."/>
            <person name="Satoh M."/>
            <person name="Sonobe K."/>
            <person name="Ishii M."/>
            <person name="Ohtani R."/>
            <person name="Kanamori-Sato M."/>
            <person name="Honoki R."/>
            <person name="Miyazaki D."/>
            <person name="Mochizuki H."/>
            <person name="Umetsu J."/>
            <person name="Higashi K."/>
            <person name="Shibata D."/>
            <person name="Kamiya Y."/>
            <person name="Sato N."/>
            <person name="Nakamura Y."/>
            <person name="Tabata S."/>
            <person name="Ida S."/>
            <person name="Kurokawa K."/>
            <person name="Ohta H."/>
        </authorList>
    </citation>
    <scope>NUCLEOTIDE SEQUENCE [LARGE SCALE GENOMIC DNA]</scope>
    <source>
        <strain evidence="1 2">NIES-2285</strain>
    </source>
</reference>
<gene>
    <name evidence="1" type="ORF">KFL_015320010</name>
</gene>
<dbReference type="AlphaFoldDB" id="A0A1Y1IRE8"/>